<protein>
    <submittedName>
        <fullName evidence="1">Uncharacterized protein</fullName>
    </submittedName>
</protein>
<reference evidence="1" key="1">
    <citation type="submission" date="2019-08" db="EMBL/GenBank/DDBJ databases">
        <authorList>
            <person name="Kucharzyk K."/>
            <person name="Murdoch R.W."/>
            <person name="Higgins S."/>
            <person name="Loffler F."/>
        </authorList>
    </citation>
    <scope>NUCLEOTIDE SEQUENCE</scope>
</reference>
<sequence>MDRAVVKLNALSDADGPRAEDQHFFAFNRYDLALLVPGGVEVGGVSLKLSGTGVDHFVGGAALDGWLLARELFNDRVGKGHALGFRIELLS</sequence>
<accession>A0A645CWA6</accession>
<organism evidence="1">
    <name type="scientific">bioreactor metagenome</name>
    <dbReference type="NCBI Taxonomy" id="1076179"/>
    <lineage>
        <taxon>unclassified sequences</taxon>
        <taxon>metagenomes</taxon>
        <taxon>ecological metagenomes</taxon>
    </lineage>
</organism>
<dbReference type="EMBL" id="VSSQ01030784">
    <property type="protein sequence ID" value="MPM81440.1"/>
    <property type="molecule type" value="Genomic_DNA"/>
</dbReference>
<evidence type="ECO:0000313" key="1">
    <source>
        <dbReference type="EMBL" id="MPM81440.1"/>
    </source>
</evidence>
<proteinExistence type="predicted"/>
<comment type="caution">
    <text evidence="1">The sequence shown here is derived from an EMBL/GenBank/DDBJ whole genome shotgun (WGS) entry which is preliminary data.</text>
</comment>
<gene>
    <name evidence="1" type="ORF">SDC9_128493</name>
</gene>
<name>A0A645CWA6_9ZZZZ</name>
<dbReference type="AlphaFoldDB" id="A0A645CWA6"/>